<dbReference type="OrthoDB" id="9995434at2759"/>
<reference evidence="10 11" key="1">
    <citation type="submission" date="2015-12" db="EMBL/GenBank/DDBJ databases">
        <title>Dictyostelia acquired genes for synthesis and detection of signals that induce cell-type specialization by lateral gene transfer from prokaryotes.</title>
        <authorList>
            <person name="Gloeckner G."/>
            <person name="Schaap P."/>
        </authorList>
    </citation>
    <scope>NUCLEOTIDE SEQUENCE [LARGE SCALE GENOMIC DNA]</scope>
    <source>
        <strain evidence="10 11">TK</strain>
    </source>
</reference>
<sequence>MFGSILKRMVNLKVPIKTKVNALRGLMQKQNLDAYIVPSEDQHQSEYISLKDKRREYISGFTGSSGCALITLDKALLWTDGRYWLQADHQLDKDIWVVMKDRVAGEPTISDWLCSNIKPQGRIGIDSKLISNASFEDMSNQLQVSGKGFQLVTPSDNNLVDEVREQFKDQEEVPQYPLTEVFYLDTKYSGKSSEDKISAIREDLKKSQADYIVVSALDEIAWLFNLRGSDISFNPVFLSYAIVSQQGTAQLFINEKKLNSNVRQHLPKGTEILDYSHIFETIRQLDKSGKKIWLDPKSSLALYECVSKENLHEQSSPITMAKSLKNPVEMEGFRQCHIRDGAALVQFLAWLEDEIMVQNITSHTECSVADKLEEFRRKQDLFVSLSFDTISGMGSNGAIIHYKPDPETCKNISKGMYLVDSGAQYFDGTTDVTRTVYFGNPTQHEIDCYTRVLKGHLGISLLKFPARVTGRDIDSVARMVLWEQGLDYAHGTGHGVGSFLNVHEGPQSLSQRQNINVALKPGMTLTNEPGYYETGKFGIRIENVMLTVPATTAFNNGTFNTFENITLCPYERKLMNMQMLNNQEITFINNYYKEIRQKLSPLLQSDPLATKWLQENTTPLSLHLIN</sequence>
<comment type="cofactor">
    <cofactor evidence="1">
        <name>Mn(2+)</name>
        <dbReference type="ChEBI" id="CHEBI:29035"/>
    </cofactor>
</comment>
<dbReference type="Pfam" id="PF16189">
    <property type="entry name" value="Creatinase_N_2"/>
    <property type="match status" value="1"/>
</dbReference>
<accession>A0A151ZCS7</accession>
<dbReference type="InParanoid" id="A0A151ZCS7"/>
<dbReference type="GO" id="GO:0046872">
    <property type="term" value="F:metal ion binding"/>
    <property type="evidence" value="ECO:0007669"/>
    <property type="project" value="UniProtKB-KW"/>
</dbReference>
<dbReference type="Proteomes" id="UP000076078">
    <property type="component" value="Unassembled WGS sequence"/>
</dbReference>
<keyword evidence="4" id="KW-0378">Hydrolase</keyword>
<evidence type="ECO:0000256" key="5">
    <source>
        <dbReference type="ARBA" id="ARBA00023211"/>
    </source>
</evidence>
<evidence type="ECO:0000256" key="1">
    <source>
        <dbReference type="ARBA" id="ARBA00001936"/>
    </source>
</evidence>
<dbReference type="GO" id="GO:0070006">
    <property type="term" value="F:metalloaminopeptidase activity"/>
    <property type="evidence" value="ECO:0007669"/>
    <property type="project" value="InterPro"/>
</dbReference>
<dbReference type="Pfam" id="PF01321">
    <property type="entry name" value="Creatinase_N"/>
    <property type="match status" value="1"/>
</dbReference>
<gene>
    <name evidence="10" type="ORF">DLAC_07545</name>
</gene>
<dbReference type="PANTHER" id="PTHR43763">
    <property type="entry name" value="XAA-PRO AMINOPEPTIDASE 1"/>
    <property type="match status" value="1"/>
</dbReference>
<evidence type="ECO:0000259" key="9">
    <source>
        <dbReference type="Pfam" id="PF16188"/>
    </source>
</evidence>
<dbReference type="Pfam" id="PF16188">
    <property type="entry name" value="Peptidase_M24_C"/>
    <property type="match status" value="1"/>
</dbReference>
<feature type="domain" description="Creatinase N-terminal" evidence="8">
    <location>
        <begin position="20"/>
        <end position="164"/>
    </location>
</feature>
<keyword evidence="11" id="KW-1185">Reference proteome</keyword>
<dbReference type="InterPro" id="IPR032416">
    <property type="entry name" value="Peptidase_M24_C"/>
</dbReference>
<evidence type="ECO:0000256" key="4">
    <source>
        <dbReference type="ARBA" id="ARBA00022801"/>
    </source>
</evidence>
<comment type="caution">
    <text evidence="10">The sequence shown here is derived from an EMBL/GenBank/DDBJ whole genome shotgun (WGS) entry which is preliminary data.</text>
</comment>
<dbReference type="InterPro" id="IPR029149">
    <property type="entry name" value="Creatin/AminoP/Spt16_N"/>
</dbReference>
<dbReference type="OMA" id="AMAKFPP"/>
<dbReference type="PROSITE" id="PS00491">
    <property type="entry name" value="PROLINE_PEPTIDASE"/>
    <property type="match status" value="1"/>
</dbReference>
<keyword evidence="5" id="KW-0464">Manganese</keyword>
<dbReference type="Gene3D" id="3.90.230.10">
    <property type="entry name" value="Creatinase/methionine aminopeptidase superfamily"/>
    <property type="match status" value="1"/>
</dbReference>
<evidence type="ECO:0000259" key="7">
    <source>
        <dbReference type="Pfam" id="PF00557"/>
    </source>
</evidence>
<dbReference type="CDD" id="cd01085">
    <property type="entry name" value="APP"/>
    <property type="match status" value="1"/>
</dbReference>
<organism evidence="10 11">
    <name type="scientific">Tieghemostelium lacteum</name>
    <name type="common">Slime mold</name>
    <name type="synonym">Dictyostelium lacteum</name>
    <dbReference type="NCBI Taxonomy" id="361077"/>
    <lineage>
        <taxon>Eukaryota</taxon>
        <taxon>Amoebozoa</taxon>
        <taxon>Evosea</taxon>
        <taxon>Eumycetozoa</taxon>
        <taxon>Dictyostelia</taxon>
        <taxon>Dictyosteliales</taxon>
        <taxon>Raperosteliaceae</taxon>
        <taxon>Tieghemostelium</taxon>
    </lineage>
</organism>
<dbReference type="InterPro" id="IPR050422">
    <property type="entry name" value="X-Pro_aminopeptidase_P"/>
</dbReference>
<dbReference type="InterPro" id="IPR033740">
    <property type="entry name" value="Pept_M24B"/>
</dbReference>
<evidence type="ECO:0000256" key="3">
    <source>
        <dbReference type="ARBA" id="ARBA00022723"/>
    </source>
</evidence>
<name>A0A151ZCS7_TIELA</name>
<proteinExistence type="inferred from homology"/>
<dbReference type="PANTHER" id="PTHR43763:SF6">
    <property type="entry name" value="XAA-PRO AMINOPEPTIDASE 1"/>
    <property type="match status" value="1"/>
</dbReference>
<dbReference type="FunFam" id="3.90.230.10:FF:000007">
    <property type="entry name" value="Xaa-Pro aminopeptidase P"/>
    <property type="match status" value="1"/>
</dbReference>
<dbReference type="FunFam" id="3.40.350.10:FF:000003">
    <property type="entry name" value="Xaa-pro aminopeptidase P"/>
    <property type="match status" value="1"/>
</dbReference>
<dbReference type="EMBL" id="LODT01000034">
    <property type="protein sequence ID" value="KYQ91757.1"/>
    <property type="molecule type" value="Genomic_DNA"/>
</dbReference>
<dbReference type="STRING" id="361077.A0A151ZCS7"/>
<dbReference type="FunCoup" id="A0A151ZCS7">
    <property type="interactions" value="637"/>
</dbReference>
<keyword evidence="3 6" id="KW-0479">Metal-binding</keyword>
<dbReference type="Pfam" id="PF00557">
    <property type="entry name" value="Peptidase_M24"/>
    <property type="match status" value="1"/>
</dbReference>
<dbReference type="InterPro" id="IPR000994">
    <property type="entry name" value="Pept_M24"/>
</dbReference>
<protein>
    <submittedName>
        <fullName evidence="10">Peptidase M24 family protein</fullName>
    </submittedName>
</protein>
<dbReference type="SUPFAM" id="SSF53092">
    <property type="entry name" value="Creatinase/prolidase N-terminal domain"/>
    <property type="match status" value="1"/>
</dbReference>
<dbReference type="SUPFAM" id="SSF55920">
    <property type="entry name" value="Creatinase/aminopeptidase"/>
    <property type="match status" value="1"/>
</dbReference>
<dbReference type="GO" id="GO:0005737">
    <property type="term" value="C:cytoplasm"/>
    <property type="evidence" value="ECO:0007669"/>
    <property type="project" value="UniProtKB-ARBA"/>
</dbReference>
<feature type="domain" description="Peptidase M24" evidence="7">
    <location>
        <begin position="332"/>
        <end position="546"/>
    </location>
</feature>
<dbReference type="AlphaFoldDB" id="A0A151ZCS7"/>
<feature type="domain" description="Peptidase M24 C-terminal" evidence="9">
    <location>
        <begin position="559"/>
        <end position="620"/>
    </location>
</feature>
<evidence type="ECO:0000313" key="11">
    <source>
        <dbReference type="Proteomes" id="UP000076078"/>
    </source>
</evidence>
<evidence type="ECO:0000256" key="2">
    <source>
        <dbReference type="ARBA" id="ARBA00008766"/>
    </source>
</evidence>
<comment type="similarity">
    <text evidence="2 6">Belongs to the peptidase M24B family.</text>
</comment>
<dbReference type="Gene3D" id="3.40.350.10">
    <property type="entry name" value="Creatinase/prolidase N-terminal domain"/>
    <property type="match status" value="2"/>
</dbReference>
<evidence type="ECO:0000259" key="8">
    <source>
        <dbReference type="Pfam" id="PF01321"/>
    </source>
</evidence>
<evidence type="ECO:0000313" key="10">
    <source>
        <dbReference type="EMBL" id="KYQ91757.1"/>
    </source>
</evidence>
<dbReference type="InterPro" id="IPR001131">
    <property type="entry name" value="Peptidase_M24B_aminopep-P_CS"/>
</dbReference>
<dbReference type="InterPro" id="IPR000587">
    <property type="entry name" value="Creatinase_N"/>
</dbReference>
<evidence type="ECO:0000256" key="6">
    <source>
        <dbReference type="RuleBase" id="RU000590"/>
    </source>
</evidence>
<dbReference type="InterPro" id="IPR036005">
    <property type="entry name" value="Creatinase/aminopeptidase-like"/>
</dbReference>